<dbReference type="EMBL" id="JBJQND010000001">
    <property type="protein sequence ID" value="KAL3890115.1"/>
    <property type="molecule type" value="Genomic_DNA"/>
</dbReference>
<accession>A0ABD3XWZ7</accession>
<sequence>MDCVSDESSTDCEEMPYLISTTQSVTPYMYEPILSSAQNASNSDESSESDSDDSHFFKFSTEENEDSLLDEEVDEVNLWCSCQHCMTMQTRSESKCCKDMNIVYGKMEEAGISCITEHDGFQANCLNEHVLETSYYEYLEEHEPNDQSIHELYRYIAYRRFVRWIFQRLGQKQRKILPSCVVKAIREKFPSQQYCGFKYPN</sequence>
<gene>
    <name evidence="2" type="ORF">ACJMK2_002408</name>
</gene>
<dbReference type="Proteomes" id="UP001634394">
    <property type="component" value="Unassembled WGS sequence"/>
</dbReference>
<organism evidence="2 3">
    <name type="scientific">Sinanodonta woodiana</name>
    <name type="common">Chinese pond mussel</name>
    <name type="synonym">Anodonta woodiana</name>
    <dbReference type="NCBI Taxonomy" id="1069815"/>
    <lineage>
        <taxon>Eukaryota</taxon>
        <taxon>Metazoa</taxon>
        <taxon>Spiralia</taxon>
        <taxon>Lophotrochozoa</taxon>
        <taxon>Mollusca</taxon>
        <taxon>Bivalvia</taxon>
        <taxon>Autobranchia</taxon>
        <taxon>Heteroconchia</taxon>
        <taxon>Palaeoheterodonta</taxon>
        <taxon>Unionida</taxon>
        <taxon>Unionoidea</taxon>
        <taxon>Unionidae</taxon>
        <taxon>Unioninae</taxon>
        <taxon>Sinanodonta</taxon>
    </lineage>
</organism>
<dbReference type="AlphaFoldDB" id="A0ABD3XWZ7"/>
<dbReference type="Pfam" id="PF20478">
    <property type="entry name" value="P2RX7_C"/>
    <property type="match status" value="1"/>
</dbReference>
<comment type="caution">
    <text evidence="2">The sequence shown here is derived from an EMBL/GenBank/DDBJ whole genome shotgun (WGS) entry which is preliminary data.</text>
</comment>
<proteinExistence type="predicted"/>
<reference evidence="2 3" key="1">
    <citation type="submission" date="2024-11" db="EMBL/GenBank/DDBJ databases">
        <title>Chromosome-level genome assembly of the freshwater bivalve Anodonta woodiana.</title>
        <authorList>
            <person name="Chen X."/>
        </authorList>
    </citation>
    <scope>NUCLEOTIDE SEQUENCE [LARGE SCALE GENOMIC DNA]</scope>
    <source>
        <strain evidence="2">MN2024</strain>
        <tissue evidence="2">Gills</tissue>
    </source>
</reference>
<name>A0ABD3XWZ7_SINWO</name>
<evidence type="ECO:0000259" key="1">
    <source>
        <dbReference type="Pfam" id="PF20478"/>
    </source>
</evidence>
<keyword evidence="3" id="KW-1185">Reference proteome</keyword>
<evidence type="ECO:0000313" key="3">
    <source>
        <dbReference type="Proteomes" id="UP001634394"/>
    </source>
</evidence>
<evidence type="ECO:0000313" key="2">
    <source>
        <dbReference type="EMBL" id="KAL3890115.1"/>
    </source>
</evidence>
<feature type="domain" description="P2X purinoreceptor 7 intracellular" evidence="1">
    <location>
        <begin position="52"/>
        <end position="198"/>
    </location>
</feature>
<dbReference type="PANTHER" id="PTHR36981">
    <property type="entry name" value="ZGC:195170"/>
    <property type="match status" value="1"/>
</dbReference>
<dbReference type="PANTHER" id="PTHR36981:SF1">
    <property type="entry name" value="P2X PURINORECEPTOR 7 INTRACELLULAR DOMAIN-CONTAINING PROTEIN"/>
    <property type="match status" value="1"/>
</dbReference>
<protein>
    <recommendedName>
        <fullName evidence="1">P2X purinoreceptor 7 intracellular domain-containing protein</fullName>
    </recommendedName>
</protein>
<dbReference type="InterPro" id="IPR046815">
    <property type="entry name" value="P2RX7_C"/>
</dbReference>